<sequence length="1019" mass="112266">MAELSEINGGPLKPLLAGSMWSVLQRGIDINPDQTALVSPSQPAHHLQELVGPPASSASALGRFTPPPSVDYLSWTFTQLERAAVRLGSVLDVNGISPGASIVVILSGCAEWALMFWVAALKCCTLITLDTALLEPSHEVELQTLLDKLTPSLILVENQEVARAVDRLRTTQNKPGPFLGITIEPLTNIIPGWTSMLSMSFANDIKAKQATDSLDRTAMIIFTSGTSTGRPRGCIRRVGELLQLIMSISFPPLRSPLALINSGNFSATAASILYVCWHTGNAAVLAGGDFSAPTTLTAMDGWRPMVLTVVEPIKVDVLAYHSGYSQTKVSSVKHVQLIGGVTPIERLKRTQRVFPAAKIISKYGMTEAVGFIGWTGTTPKVEDIPTFQGVASSGVALPGIKLKVVDDESRVVRRNEPGVLHISGDMVTPGYLGGERAEDFYYEEDGSRWYITGDYTVIDDDGHVYVLGRYEHMIRNNGTVIAPATIENLLMKDVASTCYPSVTYLVVSRQVLVMGFKASAGKEVPYAIFDKDTRSPEDLQELVIKQLGSMYRLGARIMESLTKTLFPTFQAAMEAADTVVEAEGYALHIRTSKRDNAGQRKSALVRCIKAGPYENRKDKAAHISRRRLNTATQKTDCEFRLSLKENAYRALVIQKYRDDIIRKFNNNTRPTDIAGELRDLVHDDPRLAGITAQDVSNALARHRQEELAGRTPLQFLYDRLDKSDFFHRDSRDPQGRLTGLFLAPRATFHRWRQHHDVLVLDCTYKTNRFNMPLLNICAATRDNKTDRESKPPQDINVLLQAPYMPIRERTPEVNGPNRRQVNVLVIGLLVEGYRAAIESSSLSTPIPPLHSTTSTHFGIFRSIQALRAQALLGHHTSHKLSGLRAAPRAHSTSKSHGGQDQRGGIRHITRSLNGMSGLRLYDCLLLNGTGGDDGYGLRHIEENGDTYEAGTRMQRAYQAGRQTPVSDDDDQPVRRETQDCIFVAGLTDDAALEDVWDQLESQLDEADQARSALEEGGLL</sequence>
<evidence type="ECO:0000256" key="2">
    <source>
        <dbReference type="ARBA" id="ARBA00022598"/>
    </source>
</evidence>
<dbReference type="Proteomes" id="UP000824596">
    <property type="component" value="Unassembled WGS sequence"/>
</dbReference>
<evidence type="ECO:0000313" key="6">
    <source>
        <dbReference type="Proteomes" id="UP000824596"/>
    </source>
</evidence>
<dbReference type="GeneID" id="68349346"/>
<dbReference type="Pfam" id="PF00501">
    <property type="entry name" value="AMP-binding"/>
    <property type="match status" value="1"/>
</dbReference>
<feature type="domain" description="AMP-dependent synthetase/ligase" evidence="4">
    <location>
        <begin position="72"/>
        <end position="432"/>
    </location>
</feature>
<dbReference type="Gene3D" id="3.40.50.12780">
    <property type="entry name" value="N-terminal domain of ligase-like"/>
    <property type="match status" value="1"/>
</dbReference>
<comment type="similarity">
    <text evidence="1">Belongs to the ATP-dependent AMP-binding enzyme family.</text>
</comment>
<organism evidence="5 6">
    <name type="scientific">Hirsutella rhossiliensis</name>
    <dbReference type="NCBI Taxonomy" id="111463"/>
    <lineage>
        <taxon>Eukaryota</taxon>
        <taxon>Fungi</taxon>
        <taxon>Dikarya</taxon>
        <taxon>Ascomycota</taxon>
        <taxon>Pezizomycotina</taxon>
        <taxon>Sordariomycetes</taxon>
        <taxon>Hypocreomycetidae</taxon>
        <taxon>Hypocreales</taxon>
        <taxon>Ophiocordycipitaceae</taxon>
        <taxon>Hirsutella</taxon>
    </lineage>
</organism>
<evidence type="ECO:0000259" key="4">
    <source>
        <dbReference type="Pfam" id="PF00501"/>
    </source>
</evidence>
<keyword evidence="6" id="KW-1185">Reference proteome</keyword>
<dbReference type="PANTHER" id="PTHR24096">
    <property type="entry name" value="LONG-CHAIN-FATTY-ACID--COA LIGASE"/>
    <property type="match status" value="1"/>
</dbReference>
<comment type="caution">
    <text evidence="5">The sequence shown here is derived from an EMBL/GenBank/DDBJ whole genome shotgun (WGS) entry which is preliminary data.</text>
</comment>
<evidence type="ECO:0000313" key="5">
    <source>
        <dbReference type="EMBL" id="KAH0967575.1"/>
    </source>
</evidence>
<dbReference type="RefSeq" id="XP_044725088.1">
    <property type="nucleotide sequence ID" value="XM_044858688.1"/>
</dbReference>
<proteinExistence type="inferred from homology"/>
<dbReference type="InterPro" id="IPR042099">
    <property type="entry name" value="ANL_N_sf"/>
</dbReference>
<feature type="region of interest" description="Disordered" evidence="3">
    <location>
        <begin position="883"/>
        <end position="904"/>
    </location>
</feature>
<dbReference type="PANTHER" id="PTHR24096:SF149">
    <property type="entry name" value="AMP-BINDING DOMAIN-CONTAINING PROTEIN-RELATED"/>
    <property type="match status" value="1"/>
</dbReference>
<protein>
    <submittedName>
        <fullName evidence="5">AMP-binding enzyme domain-containing protein</fullName>
    </submittedName>
</protein>
<dbReference type="GO" id="GO:0016405">
    <property type="term" value="F:CoA-ligase activity"/>
    <property type="evidence" value="ECO:0007669"/>
    <property type="project" value="TreeGrafter"/>
</dbReference>
<dbReference type="AlphaFoldDB" id="A0A9P8N611"/>
<dbReference type="InterPro" id="IPR000873">
    <property type="entry name" value="AMP-dep_synth/lig_dom"/>
</dbReference>
<dbReference type="EMBL" id="JAIZPD010000001">
    <property type="protein sequence ID" value="KAH0967575.1"/>
    <property type="molecule type" value="Genomic_DNA"/>
</dbReference>
<evidence type="ECO:0000256" key="1">
    <source>
        <dbReference type="ARBA" id="ARBA00006432"/>
    </source>
</evidence>
<gene>
    <name evidence="5" type="ORF">HRG_00217</name>
</gene>
<accession>A0A9P8N611</accession>
<evidence type="ECO:0000256" key="3">
    <source>
        <dbReference type="SAM" id="MobiDB-lite"/>
    </source>
</evidence>
<dbReference type="SUPFAM" id="SSF56801">
    <property type="entry name" value="Acetyl-CoA synthetase-like"/>
    <property type="match status" value="1"/>
</dbReference>
<reference evidence="5" key="1">
    <citation type="submission" date="2021-09" db="EMBL/GenBank/DDBJ databases">
        <title>A high-quality genome of the endoparasitic fungus Hirsutella rhossiliensis with a comparison of Hirsutella genomes reveals transposable elements contributing to genome size variation.</title>
        <authorList>
            <person name="Lin R."/>
            <person name="Jiao Y."/>
            <person name="Sun X."/>
            <person name="Ling J."/>
            <person name="Xie B."/>
            <person name="Cheng X."/>
        </authorList>
    </citation>
    <scope>NUCLEOTIDE SEQUENCE</scope>
    <source>
        <strain evidence="5">HR02</strain>
    </source>
</reference>
<keyword evidence="2" id="KW-0436">Ligase</keyword>
<name>A0A9P8N611_9HYPO</name>
<dbReference type="OrthoDB" id="10253869at2759"/>